<keyword evidence="4" id="KW-1133">Transmembrane helix</keyword>
<evidence type="ECO:0000259" key="9">
    <source>
        <dbReference type="Pfam" id="PF13962"/>
    </source>
</evidence>
<evidence type="ECO:0000256" key="1">
    <source>
        <dbReference type="ARBA" id="ARBA00004141"/>
    </source>
</evidence>
<feature type="domain" description="PGG" evidence="9">
    <location>
        <begin position="456"/>
        <end position="501"/>
    </location>
</feature>
<evidence type="ECO:0000256" key="2">
    <source>
        <dbReference type="ARBA" id="ARBA00022692"/>
    </source>
</evidence>
<dbReference type="InterPro" id="IPR036770">
    <property type="entry name" value="Ankyrin_rpt-contain_sf"/>
</dbReference>
<feature type="repeat" description="ANK" evidence="7">
    <location>
        <begin position="186"/>
        <end position="218"/>
    </location>
</feature>
<dbReference type="PROSITE" id="PS50297">
    <property type="entry name" value="ANK_REP_REGION"/>
    <property type="match status" value="1"/>
</dbReference>
<dbReference type="PANTHER" id="PTHR24186:SF50">
    <property type="entry name" value="ANKYRIN REPEAT-CONTAINING PROTEIN ITN1-LIKE ISOFORM X1"/>
    <property type="match status" value="1"/>
</dbReference>
<evidence type="ECO:0000256" key="6">
    <source>
        <dbReference type="ARBA" id="ARBA00023136"/>
    </source>
</evidence>
<name>Q6EQF0_ORYSJ</name>
<comment type="subcellular location">
    <subcellularLocation>
        <location evidence="1">Membrane</location>
        <topology evidence="1">Multi-pass membrane protein</topology>
    </subcellularLocation>
</comment>
<dbReference type="Pfam" id="PF12796">
    <property type="entry name" value="Ank_2"/>
    <property type="match status" value="2"/>
</dbReference>
<dbReference type="InterPro" id="IPR026961">
    <property type="entry name" value="PGG_dom"/>
</dbReference>
<evidence type="ECO:0000256" key="5">
    <source>
        <dbReference type="ARBA" id="ARBA00023043"/>
    </source>
</evidence>
<dbReference type="AlphaFoldDB" id="Q6EQF0"/>
<keyword evidence="5 7" id="KW-0040">ANK repeat</keyword>
<organism evidence="10 11">
    <name type="scientific">Oryza sativa subsp. japonica</name>
    <name type="common">Rice</name>
    <dbReference type="NCBI Taxonomy" id="39947"/>
    <lineage>
        <taxon>Eukaryota</taxon>
        <taxon>Viridiplantae</taxon>
        <taxon>Streptophyta</taxon>
        <taxon>Embryophyta</taxon>
        <taxon>Tracheophyta</taxon>
        <taxon>Spermatophyta</taxon>
        <taxon>Magnoliopsida</taxon>
        <taxon>Liliopsida</taxon>
        <taxon>Poales</taxon>
        <taxon>Poaceae</taxon>
        <taxon>BOP clade</taxon>
        <taxon>Oryzoideae</taxon>
        <taxon>Oryzeae</taxon>
        <taxon>Oryzinae</taxon>
        <taxon>Oryza</taxon>
        <taxon>Oryza sativa</taxon>
    </lineage>
</organism>
<evidence type="ECO:0000256" key="3">
    <source>
        <dbReference type="ARBA" id="ARBA00022737"/>
    </source>
</evidence>
<gene>
    <name evidence="10" type="primary">OSJNBb0095I04.4</name>
</gene>
<keyword evidence="2" id="KW-0812">Transmembrane</keyword>
<dbReference type="SMART" id="SM00248">
    <property type="entry name" value="ANK"/>
    <property type="match status" value="6"/>
</dbReference>
<evidence type="ECO:0000256" key="7">
    <source>
        <dbReference type="PROSITE-ProRule" id="PRU00023"/>
    </source>
</evidence>
<dbReference type="GO" id="GO:0016020">
    <property type="term" value="C:membrane"/>
    <property type="evidence" value="ECO:0007669"/>
    <property type="project" value="UniProtKB-SubCell"/>
</dbReference>
<keyword evidence="3" id="KW-0677">Repeat</keyword>
<dbReference type="Pfam" id="PF13962">
    <property type="entry name" value="PGG"/>
    <property type="match status" value="1"/>
</dbReference>
<accession>Q6EQF0</accession>
<evidence type="ECO:0000313" key="11">
    <source>
        <dbReference type="Proteomes" id="UP000000763"/>
    </source>
</evidence>
<dbReference type="PROSITE" id="PS50088">
    <property type="entry name" value="ANK_REPEAT"/>
    <property type="match status" value="1"/>
</dbReference>
<dbReference type="Gene3D" id="1.25.40.20">
    <property type="entry name" value="Ankyrin repeat-containing domain"/>
    <property type="match status" value="2"/>
</dbReference>
<evidence type="ECO:0000313" key="10">
    <source>
        <dbReference type="EMBL" id="BAD29120.1"/>
    </source>
</evidence>
<dbReference type="InterPro" id="IPR002110">
    <property type="entry name" value="Ankyrin_rpt"/>
</dbReference>
<dbReference type="SUPFAM" id="SSF48403">
    <property type="entry name" value="Ankyrin repeat"/>
    <property type="match status" value="1"/>
</dbReference>
<feature type="region of interest" description="Disordered" evidence="8">
    <location>
        <begin position="493"/>
        <end position="516"/>
    </location>
</feature>
<dbReference type="EMBL" id="AP005701">
    <property type="protein sequence ID" value="BAD29120.1"/>
    <property type="molecule type" value="Genomic_DNA"/>
</dbReference>
<reference evidence="11" key="1">
    <citation type="journal article" date="2005" name="Nature">
        <title>The map-based sequence of the rice genome.</title>
        <authorList>
            <consortium name="International rice genome sequencing project (IRGSP)"/>
            <person name="Matsumoto T."/>
            <person name="Wu J."/>
            <person name="Kanamori H."/>
            <person name="Katayose Y."/>
            <person name="Fujisawa M."/>
            <person name="Namiki N."/>
            <person name="Mizuno H."/>
            <person name="Yamamoto K."/>
            <person name="Antonio B.A."/>
            <person name="Baba T."/>
            <person name="Sakata K."/>
            <person name="Nagamura Y."/>
            <person name="Aoki H."/>
            <person name="Arikawa K."/>
            <person name="Arita K."/>
            <person name="Bito T."/>
            <person name="Chiden Y."/>
            <person name="Fujitsuka N."/>
            <person name="Fukunaka R."/>
            <person name="Hamada M."/>
            <person name="Harada C."/>
            <person name="Hayashi A."/>
            <person name="Hijishita S."/>
            <person name="Honda M."/>
            <person name="Hosokawa S."/>
            <person name="Ichikawa Y."/>
            <person name="Idonuma A."/>
            <person name="Iijima M."/>
            <person name="Ikeda M."/>
            <person name="Ikeno M."/>
            <person name="Ito K."/>
            <person name="Ito S."/>
            <person name="Ito T."/>
            <person name="Ito Y."/>
            <person name="Ito Y."/>
            <person name="Iwabuchi A."/>
            <person name="Kamiya K."/>
            <person name="Karasawa W."/>
            <person name="Kurita K."/>
            <person name="Katagiri S."/>
            <person name="Kikuta A."/>
            <person name="Kobayashi H."/>
            <person name="Kobayashi N."/>
            <person name="Machita K."/>
            <person name="Maehara T."/>
            <person name="Masukawa M."/>
            <person name="Mizubayashi T."/>
            <person name="Mukai Y."/>
            <person name="Nagasaki H."/>
            <person name="Nagata Y."/>
            <person name="Naito S."/>
            <person name="Nakashima M."/>
            <person name="Nakama Y."/>
            <person name="Nakamichi Y."/>
            <person name="Nakamura M."/>
            <person name="Meguro A."/>
            <person name="Negishi M."/>
            <person name="Ohta I."/>
            <person name="Ohta T."/>
            <person name="Okamoto M."/>
            <person name="Ono N."/>
            <person name="Saji S."/>
            <person name="Sakaguchi M."/>
            <person name="Sakai K."/>
            <person name="Shibata M."/>
            <person name="Shimokawa T."/>
            <person name="Song J."/>
            <person name="Takazaki Y."/>
            <person name="Terasawa K."/>
            <person name="Tsugane M."/>
            <person name="Tsuji K."/>
            <person name="Ueda S."/>
            <person name="Waki K."/>
            <person name="Yamagata H."/>
            <person name="Yamamoto M."/>
            <person name="Yamamoto S."/>
            <person name="Yamane H."/>
            <person name="Yoshiki S."/>
            <person name="Yoshihara R."/>
            <person name="Yukawa K."/>
            <person name="Zhong H."/>
            <person name="Yano M."/>
            <person name="Yuan Q."/>
            <person name="Ouyang S."/>
            <person name="Liu J."/>
            <person name="Jones K.M."/>
            <person name="Gansberger K."/>
            <person name="Moffat K."/>
            <person name="Hill J."/>
            <person name="Bera J."/>
            <person name="Fadrosh D."/>
            <person name="Jin S."/>
            <person name="Johri S."/>
            <person name="Kim M."/>
            <person name="Overton L."/>
            <person name="Reardon M."/>
            <person name="Tsitrin T."/>
            <person name="Vuong H."/>
            <person name="Weaver B."/>
            <person name="Ciecko A."/>
            <person name="Tallon L."/>
            <person name="Jackson J."/>
            <person name="Pai G."/>
            <person name="Aken S.V."/>
            <person name="Utterback T."/>
            <person name="Reidmuller S."/>
            <person name="Feldblyum T."/>
            <person name="Hsiao J."/>
            <person name="Zismann V."/>
            <person name="Iobst S."/>
            <person name="de Vazeille A.R."/>
            <person name="Buell C.R."/>
            <person name="Ying K."/>
            <person name="Li Y."/>
            <person name="Lu T."/>
            <person name="Huang Y."/>
            <person name="Zhao Q."/>
            <person name="Feng Q."/>
            <person name="Zhang L."/>
            <person name="Zhu J."/>
            <person name="Weng Q."/>
            <person name="Mu J."/>
            <person name="Lu Y."/>
            <person name="Fan D."/>
            <person name="Liu Y."/>
            <person name="Guan J."/>
            <person name="Zhang Y."/>
            <person name="Yu S."/>
            <person name="Liu X."/>
            <person name="Zhang Y."/>
            <person name="Hong G."/>
            <person name="Han B."/>
            <person name="Choisne N."/>
            <person name="Demange N."/>
            <person name="Orjeda G."/>
            <person name="Samain S."/>
            <person name="Cattolico L."/>
            <person name="Pelletier E."/>
            <person name="Couloux A."/>
            <person name="Segurens B."/>
            <person name="Wincker P."/>
            <person name="D'Hont A."/>
            <person name="Scarpelli C."/>
            <person name="Weissenbach J."/>
            <person name="Salanoubat M."/>
            <person name="Quetier F."/>
            <person name="Yu Y."/>
            <person name="Kim H.R."/>
            <person name="Rambo T."/>
            <person name="Currie J."/>
            <person name="Collura K."/>
            <person name="Luo M."/>
            <person name="Yang T."/>
            <person name="Ammiraju J.S.S."/>
            <person name="Engler F."/>
            <person name="Soderlund C."/>
            <person name="Wing R.A."/>
            <person name="Palmer L.E."/>
            <person name="de la Bastide M."/>
            <person name="Spiegel L."/>
            <person name="Nascimento L."/>
            <person name="Zutavern T."/>
            <person name="O'Shaughnessy A."/>
            <person name="Dike S."/>
            <person name="Dedhia N."/>
            <person name="Preston R."/>
            <person name="Balija V."/>
            <person name="McCombie W.R."/>
            <person name="Chow T."/>
            <person name="Chen H."/>
            <person name="Chung M."/>
            <person name="Chen C."/>
            <person name="Shaw J."/>
            <person name="Wu H."/>
            <person name="Hsiao K."/>
            <person name="Chao Y."/>
            <person name="Chu M."/>
            <person name="Cheng C."/>
            <person name="Hour A."/>
            <person name="Lee P."/>
            <person name="Lin S."/>
            <person name="Lin Y."/>
            <person name="Liou J."/>
            <person name="Liu S."/>
            <person name="Hsing Y."/>
            <person name="Raghuvanshi S."/>
            <person name="Mohanty A."/>
            <person name="Bharti A.K."/>
            <person name="Gaur A."/>
            <person name="Gupta V."/>
            <person name="Kumar D."/>
            <person name="Ravi V."/>
            <person name="Vij S."/>
            <person name="Kapur A."/>
            <person name="Khurana P."/>
            <person name="Khurana P."/>
            <person name="Khurana J.P."/>
            <person name="Tyagi A.K."/>
            <person name="Gaikwad K."/>
            <person name="Singh A."/>
            <person name="Dalal V."/>
            <person name="Srivastava S."/>
            <person name="Dixit A."/>
            <person name="Pal A.K."/>
            <person name="Ghazi I.A."/>
            <person name="Yadav M."/>
            <person name="Pandit A."/>
            <person name="Bhargava A."/>
            <person name="Sureshbabu K."/>
            <person name="Batra K."/>
            <person name="Sharma T.R."/>
            <person name="Mohapatra T."/>
            <person name="Singh N.K."/>
            <person name="Messing J."/>
            <person name="Nelson A.B."/>
            <person name="Fuks G."/>
            <person name="Kavchok S."/>
            <person name="Keizer G."/>
            <person name="Linton E."/>
            <person name="Llaca V."/>
            <person name="Song R."/>
            <person name="Tanyolac B."/>
            <person name="Young S."/>
            <person name="Ho-Il K."/>
            <person name="Hahn J.H."/>
            <person name="Sangsakoo G."/>
            <person name="Vanavichit A."/>
            <person name="de Mattos Luiz.A.T."/>
            <person name="Zimmer P.D."/>
            <person name="Malone G."/>
            <person name="Dellagostin O."/>
            <person name="de Oliveira A.C."/>
            <person name="Bevan M."/>
            <person name="Bancroft I."/>
            <person name="Minx P."/>
            <person name="Cordum H."/>
            <person name="Wilson R."/>
            <person name="Cheng Z."/>
            <person name="Jin W."/>
            <person name="Jiang J."/>
            <person name="Leong S.A."/>
            <person name="Iwama H."/>
            <person name="Gojobori T."/>
            <person name="Itoh T."/>
            <person name="Niimura Y."/>
            <person name="Fujii Y."/>
            <person name="Habara T."/>
            <person name="Sakai H."/>
            <person name="Sato Y."/>
            <person name="Wilson G."/>
            <person name="Kumar K."/>
            <person name="McCouch S."/>
            <person name="Juretic N."/>
            <person name="Hoen D."/>
            <person name="Wright S."/>
            <person name="Bruskiewich R."/>
            <person name="Bureau T."/>
            <person name="Miyao A."/>
            <person name="Hirochika H."/>
            <person name="Nishikawa T."/>
            <person name="Kadowaki K."/>
            <person name="Sugiura M."/>
            <person name="Burr B."/>
            <person name="Sasaki T."/>
        </authorList>
    </citation>
    <scope>NUCLEOTIDE SEQUENCE [LARGE SCALE GENOMIC DNA]</scope>
    <source>
        <strain evidence="11">cv. Nipponbare</strain>
    </source>
</reference>
<dbReference type="Proteomes" id="UP000000763">
    <property type="component" value="Chromosome 9"/>
</dbReference>
<protein>
    <submittedName>
        <fullName evidence="10">Ankyrin-like protein</fullName>
    </submittedName>
</protein>
<keyword evidence="6" id="KW-0472">Membrane</keyword>
<sequence length="724" mass="80063">MEANAPAVLPMDAKLMVATAHGDCQQLKDVVNKEDAAMMVLVMASSNGTPASAAAASPPVAMHPLLHASASSGDWKGVNFLLNREEAYADSSVQPSKKFLKSLEACIPGNCTNGRLPTPPQASNDIEEGANMPLLLSPESLLEGVTIEGDTALHVVATHGDGHNYLKCVDTICAKGKHLLFKPNNKDDTPLHCAARAGNHEMVNKLIGLAIGPSRREESVDSIANNLILRSDNLSTETFLSDDVRVADNLTVGDSISISEDNVHRGVEYLRMENDSNETALHAAIRIGHSPIVTELLTYDSELALFPQEGTSPLYLAILLKQFDIARTLYQMSRQNILSYSGPSGQNALHVAVLRSRVGEKRTIEIFVQKYPSSAGLRDKRGRTFLHVAVENRRVNVVGYACRNRSFLIFQSTEEMVRFVLTQAGAMNDSCRHDHFREKHKDTHNLKSDSESKELEKLKDATETMAIGSVLIATVTFGATFALPGGYRADDHSNGGTPTLVGRTGAAAGGDGGERRRRGCGVAACEQQRHGSGGGRHWSGDGGGAWAELHRLLTDGDQALEQEDGGRRQDKQAAADRQERRRRRPWWYMVQINVKRWLHRRTMLLLRDNGGMNSLCEDRYIKLTCLGTHRILIHYARQMQCLYYNVLMNEVGMDSWEEYTEQDREDVRALIDKIVDLCRSSIPRPPHDGFVWFSLFCDLYLSPEIVLILDLQGSEDEDLREVTL</sequence>
<evidence type="ECO:0000256" key="8">
    <source>
        <dbReference type="SAM" id="MobiDB-lite"/>
    </source>
</evidence>
<dbReference type="PANTHER" id="PTHR24186">
    <property type="entry name" value="PROTEIN PHOSPHATASE 1 REGULATORY SUBUNIT"/>
    <property type="match status" value="1"/>
</dbReference>
<evidence type="ECO:0000256" key="4">
    <source>
        <dbReference type="ARBA" id="ARBA00022989"/>
    </source>
</evidence>
<proteinExistence type="predicted"/>
<reference evidence="11" key="2">
    <citation type="journal article" date="2008" name="Nucleic Acids Res.">
        <title>The rice annotation project database (RAP-DB): 2008 update.</title>
        <authorList>
            <consortium name="The rice annotation project (RAP)"/>
        </authorList>
    </citation>
    <scope>GENOME REANNOTATION</scope>
    <source>
        <strain evidence="11">cv. Nipponbare</strain>
    </source>
</reference>